<dbReference type="AlphaFoldDB" id="A0AAD7U938"/>
<organism evidence="3 4">
    <name type="scientific">Chrysophaeum taylorii</name>
    <dbReference type="NCBI Taxonomy" id="2483200"/>
    <lineage>
        <taxon>Eukaryota</taxon>
        <taxon>Sar</taxon>
        <taxon>Stramenopiles</taxon>
        <taxon>Ochrophyta</taxon>
        <taxon>Pelagophyceae</taxon>
        <taxon>Pelagomonadales</taxon>
        <taxon>Pelagomonadaceae</taxon>
        <taxon>Chrysophaeum</taxon>
    </lineage>
</organism>
<evidence type="ECO:0000313" key="3">
    <source>
        <dbReference type="EMBL" id="KAJ8599647.1"/>
    </source>
</evidence>
<keyword evidence="2" id="KW-0812">Transmembrane</keyword>
<name>A0AAD7U938_9STRA</name>
<reference evidence="3" key="1">
    <citation type="submission" date="2023-01" db="EMBL/GenBank/DDBJ databases">
        <title>Metagenome sequencing of chrysophaentin producing Chrysophaeum taylorii.</title>
        <authorList>
            <person name="Davison J."/>
            <person name="Bewley C."/>
        </authorList>
    </citation>
    <scope>NUCLEOTIDE SEQUENCE</scope>
    <source>
        <strain evidence="3">NIES-1699</strain>
    </source>
</reference>
<evidence type="ECO:0000256" key="2">
    <source>
        <dbReference type="SAM" id="Phobius"/>
    </source>
</evidence>
<proteinExistence type="predicted"/>
<feature type="transmembrane region" description="Helical" evidence="2">
    <location>
        <begin position="49"/>
        <end position="68"/>
    </location>
</feature>
<protein>
    <recommendedName>
        <fullName evidence="5">DUF218 domain-containing protein</fullName>
    </recommendedName>
</protein>
<gene>
    <name evidence="3" type="ORF">CTAYLR_005390</name>
</gene>
<sequence>MVLRAIITSQQQQRRHGVEDEEEEEEGEEEDLERGGGDRKKARRRARPWWMLVVAGLFFGGSAITSRAEAPPSSYQKPVVAFNATGVENLVMVAGHAVTITESLNGVDRNDRHWYLLDYQRGKDLPGEFVAHVRKGVEMAHEDERALLVFSGGQTRSDAGPRSEAQSYYFIAEHFGWWGHPDVAARTATEEFARDSFENVLFSLCRFAEIANDTYPRRVAVVSFDFKRRRFADVHAKALRLPNFRYVPMNPHETNPESRFDRREAEDGERRTLRTFLRDPFGCGRVLARKRQSRDPFRRSVPYGPRCPAMAPLLTHCGPTASFNHTLPWDNTS</sequence>
<evidence type="ECO:0000313" key="4">
    <source>
        <dbReference type="Proteomes" id="UP001230188"/>
    </source>
</evidence>
<feature type="region of interest" description="Disordered" evidence="1">
    <location>
        <begin position="7"/>
        <end position="39"/>
    </location>
</feature>
<keyword evidence="2" id="KW-1133">Transmembrane helix</keyword>
<dbReference type="PANTHER" id="PTHR28110">
    <property type="entry name" value="TRANSMEMBRANE PROTEIN"/>
    <property type="match status" value="1"/>
</dbReference>
<comment type="caution">
    <text evidence="3">The sequence shown here is derived from an EMBL/GenBank/DDBJ whole genome shotgun (WGS) entry which is preliminary data.</text>
</comment>
<accession>A0AAD7U938</accession>
<keyword evidence="2" id="KW-0472">Membrane</keyword>
<dbReference type="Proteomes" id="UP001230188">
    <property type="component" value="Unassembled WGS sequence"/>
</dbReference>
<feature type="compositionally biased region" description="Acidic residues" evidence="1">
    <location>
        <begin position="19"/>
        <end position="32"/>
    </location>
</feature>
<keyword evidence="4" id="KW-1185">Reference proteome</keyword>
<dbReference type="GO" id="GO:0005737">
    <property type="term" value="C:cytoplasm"/>
    <property type="evidence" value="ECO:0007669"/>
    <property type="project" value="TreeGrafter"/>
</dbReference>
<dbReference type="EMBL" id="JAQMWT010000551">
    <property type="protein sequence ID" value="KAJ8599647.1"/>
    <property type="molecule type" value="Genomic_DNA"/>
</dbReference>
<dbReference type="PANTHER" id="PTHR28110:SF1">
    <property type="entry name" value="TRANSMEMBRANE PROTEIN"/>
    <property type="match status" value="1"/>
</dbReference>
<dbReference type="InterPro" id="IPR055323">
    <property type="entry name" value="C57A10.07/YOR238W"/>
</dbReference>
<evidence type="ECO:0000256" key="1">
    <source>
        <dbReference type="SAM" id="MobiDB-lite"/>
    </source>
</evidence>
<evidence type="ECO:0008006" key="5">
    <source>
        <dbReference type="Google" id="ProtNLM"/>
    </source>
</evidence>